<dbReference type="AlphaFoldDB" id="A0A380EJ38"/>
<proteinExistence type="predicted"/>
<evidence type="ECO:0000313" key="1">
    <source>
        <dbReference type="EMBL" id="SUL36360.1"/>
    </source>
</evidence>
<sequence>MKEIPQLVTKKNDVSETETVNIDNKDTVKQKEAKFENGVITRKADEKTTNNTAVDKKFR</sequence>
<accession>A0A380EJ38</accession>
<reference evidence="1 2" key="1">
    <citation type="submission" date="2018-06" db="EMBL/GenBank/DDBJ databases">
        <authorList>
            <consortium name="Pathogen Informatics"/>
            <person name="Doyle S."/>
        </authorList>
    </citation>
    <scope>NUCLEOTIDE SEQUENCE [LARGE SCALE GENOMIC DNA]</scope>
    <source>
        <strain evidence="1 2">NCTC10702</strain>
    </source>
</reference>
<evidence type="ECO:0000313" key="2">
    <source>
        <dbReference type="Proteomes" id="UP000254116"/>
    </source>
</evidence>
<name>A0A380EJ38_STAAU</name>
<gene>
    <name evidence="1" type="ORF">NCTC10702_02726</name>
</gene>
<organism evidence="1 2">
    <name type="scientific">Staphylococcus aureus</name>
    <dbReference type="NCBI Taxonomy" id="1280"/>
    <lineage>
        <taxon>Bacteria</taxon>
        <taxon>Bacillati</taxon>
        <taxon>Bacillota</taxon>
        <taxon>Bacilli</taxon>
        <taxon>Bacillales</taxon>
        <taxon>Staphylococcaceae</taxon>
        <taxon>Staphylococcus</taxon>
    </lineage>
</organism>
<protein>
    <submittedName>
        <fullName evidence="1">Smooth muscle caldesmon</fullName>
    </submittedName>
</protein>
<dbReference type="EMBL" id="UHBY01000003">
    <property type="protein sequence ID" value="SUL36360.1"/>
    <property type="molecule type" value="Genomic_DNA"/>
</dbReference>
<dbReference type="Proteomes" id="UP000254116">
    <property type="component" value="Unassembled WGS sequence"/>
</dbReference>